<evidence type="ECO:0000313" key="3">
    <source>
        <dbReference type="Proteomes" id="UP000305233"/>
    </source>
</evidence>
<comment type="caution">
    <text evidence="2">The sequence shown here is derived from an EMBL/GenBank/DDBJ whole genome shotgun (WGS) entry which is preliminary data.</text>
</comment>
<dbReference type="OrthoDB" id="4944618at2"/>
<proteinExistence type="predicted"/>
<dbReference type="RefSeq" id="WP_136452577.1">
    <property type="nucleotide sequence ID" value="NZ_SSWH01000001.1"/>
</dbReference>
<sequence>MPIHSTPPSDSHRDAAATPANDDVEGGSAAPGPGATVVDPAVLRAMEDDFADKAVVARFARDFCESLGGKLDRIERALGVKDAAGSADAIQSVTTSSMMVGAVQLTRMAVEVQDLMARGAMDSALLLMAKIRTSAADTITQLQAIYPGGSSGRSSGGCRYAP</sequence>
<accession>A0A4S5E9U3</accession>
<evidence type="ECO:0000256" key="1">
    <source>
        <dbReference type="SAM" id="MobiDB-lite"/>
    </source>
</evidence>
<reference evidence="2 3" key="1">
    <citation type="submission" date="2019-04" db="EMBL/GenBank/DDBJ databases">
        <authorList>
            <person name="Liu Q."/>
            <person name="Xin Y.-H."/>
        </authorList>
    </citation>
    <scope>NUCLEOTIDE SEQUENCE [LARGE SCALE GENOMIC DNA]</scope>
    <source>
        <strain evidence="2 3">AM23</strain>
    </source>
</reference>
<dbReference type="InterPro" id="IPR036641">
    <property type="entry name" value="HPT_dom_sf"/>
</dbReference>
<organism evidence="2 3">
    <name type="scientific">Arthrobacter echini</name>
    <dbReference type="NCBI Taxonomy" id="1529066"/>
    <lineage>
        <taxon>Bacteria</taxon>
        <taxon>Bacillati</taxon>
        <taxon>Actinomycetota</taxon>
        <taxon>Actinomycetes</taxon>
        <taxon>Micrococcales</taxon>
        <taxon>Micrococcaceae</taxon>
        <taxon>Arthrobacter</taxon>
    </lineage>
</organism>
<dbReference type="Gene3D" id="1.20.120.160">
    <property type="entry name" value="HPT domain"/>
    <property type="match status" value="1"/>
</dbReference>
<name>A0A4S5E9U3_9MICC</name>
<evidence type="ECO:0000313" key="2">
    <source>
        <dbReference type="EMBL" id="THJ68475.1"/>
    </source>
</evidence>
<dbReference type="GO" id="GO:0000160">
    <property type="term" value="P:phosphorelay signal transduction system"/>
    <property type="evidence" value="ECO:0007669"/>
    <property type="project" value="InterPro"/>
</dbReference>
<dbReference type="AlphaFoldDB" id="A0A4S5E9U3"/>
<feature type="region of interest" description="Disordered" evidence="1">
    <location>
        <begin position="1"/>
        <end position="35"/>
    </location>
</feature>
<keyword evidence="3" id="KW-1185">Reference proteome</keyword>
<dbReference type="Proteomes" id="UP000305233">
    <property type="component" value="Unassembled WGS sequence"/>
</dbReference>
<dbReference type="SUPFAM" id="SSF47226">
    <property type="entry name" value="Histidine-containing phosphotransfer domain, HPT domain"/>
    <property type="match status" value="1"/>
</dbReference>
<protein>
    <submittedName>
        <fullName evidence="2">Hpt domain-containing protein</fullName>
    </submittedName>
</protein>
<dbReference type="EMBL" id="SSWH01000001">
    <property type="protein sequence ID" value="THJ68475.1"/>
    <property type="molecule type" value="Genomic_DNA"/>
</dbReference>
<gene>
    <name evidence="2" type="ORF">E8P82_00725</name>
</gene>